<keyword evidence="4" id="KW-1185">Reference proteome</keyword>
<dbReference type="RefSeq" id="WP_068851746.1">
    <property type="nucleotide sequence ID" value="NZ_LYDR01000152.1"/>
</dbReference>
<feature type="compositionally biased region" description="Polar residues" evidence="1">
    <location>
        <begin position="138"/>
        <end position="148"/>
    </location>
</feature>
<accession>A0A1C3E5I7</accession>
<evidence type="ECO:0000313" key="4">
    <source>
        <dbReference type="Proteomes" id="UP000094828"/>
    </source>
</evidence>
<evidence type="ECO:0000256" key="2">
    <source>
        <dbReference type="SAM" id="Phobius"/>
    </source>
</evidence>
<dbReference type="STRING" id="1841610.A6X21_12495"/>
<keyword evidence="2" id="KW-0812">Transmembrane</keyword>
<organism evidence="3 4">
    <name type="scientific">Planctopirus hydrillae</name>
    <dbReference type="NCBI Taxonomy" id="1841610"/>
    <lineage>
        <taxon>Bacteria</taxon>
        <taxon>Pseudomonadati</taxon>
        <taxon>Planctomycetota</taxon>
        <taxon>Planctomycetia</taxon>
        <taxon>Planctomycetales</taxon>
        <taxon>Planctomycetaceae</taxon>
        <taxon>Planctopirus</taxon>
    </lineage>
</organism>
<feature type="transmembrane region" description="Helical" evidence="2">
    <location>
        <begin position="105"/>
        <end position="126"/>
    </location>
</feature>
<evidence type="ECO:0000256" key="1">
    <source>
        <dbReference type="SAM" id="MobiDB-lite"/>
    </source>
</evidence>
<protein>
    <submittedName>
        <fullName evidence="3">Uncharacterized protein</fullName>
    </submittedName>
</protein>
<keyword evidence="2" id="KW-1133">Transmembrane helix</keyword>
<proteinExistence type="predicted"/>
<dbReference type="Proteomes" id="UP000094828">
    <property type="component" value="Unassembled WGS sequence"/>
</dbReference>
<feature type="compositionally biased region" description="Polar residues" evidence="1">
    <location>
        <begin position="425"/>
        <end position="437"/>
    </location>
</feature>
<gene>
    <name evidence="3" type="ORF">A6X21_12495</name>
</gene>
<sequence length="591" mass="62630">MPFPACPKCLAPIRIRDRKFVGREIPCPSCAAPIVPLVTGHDEWQVILPEEYARQSAATGNSAKSNLEKQNTGLHASTGPAVVKPQGAGTPRLGARSFKAPSPFVMAWIGSGVITFCIVMVIVQSFSRRDHQATLLVTPQPHESSQQPLPLPENSIPGQSPPGPSLPGKAETVPQPLPASHEKLSSLGQWLSGELASQGAFPAATTGESDNPEEAWGWLNRYVAQTQPTIVPPPFEGSWRGPNHDRFVRRRMNSLLINEQEGLIGSDGYPATQLVGVAGIGIDGPNLPASSEYAGIFAYGRTTRQRDILDGLSQTAMVASVKKDLASWASGGKGGIRSLTAAPVIDGPDGFGIVGQSGQLLLMADGSVKELNQLTDPVIMRRMFTMAEGIDLTEAASPDAPLFPARTPSRQTIPMADSPGGSESVADSQSSAPTAITPQKDDPAAEQPQGNGEKSSTAEVVAPPAAQAPLPPAMVVQKQDLKINLGLSLLRFRTDEPVARRRLVKSAADLLGAPVTTPEGPLPAELVEILDQKITIDLEKVSIENLLNEIFRDSQAGWSLQEGRLLIQLNSNVVPGQPPATGEEPREVAVP</sequence>
<feature type="compositionally biased region" description="Polar residues" evidence="1">
    <location>
        <begin position="448"/>
        <end position="457"/>
    </location>
</feature>
<feature type="compositionally biased region" description="Polar residues" evidence="1">
    <location>
        <begin position="58"/>
        <end position="75"/>
    </location>
</feature>
<comment type="caution">
    <text evidence="3">The sequence shown here is derived from an EMBL/GenBank/DDBJ whole genome shotgun (WGS) entry which is preliminary data.</text>
</comment>
<keyword evidence="2" id="KW-0472">Membrane</keyword>
<dbReference type="OrthoDB" id="207926at2"/>
<dbReference type="EMBL" id="LYDR01000152">
    <property type="protein sequence ID" value="ODA28521.1"/>
    <property type="molecule type" value="Genomic_DNA"/>
</dbReference>
<name>A0A1C3E5I7_9PLAN</name>
<evidence type="ECO:0000313" key="3">
    <source>
        <dbReference type="EMBL" id="ODA28521.1"/>
    </source>
</evidence>
<dbReference type="AlphaFoldDB" id="A0A1C3E5I7"/>
<feature type="region of interest" description="Disordered" evidence="1">
    <location>
        <begin position="138"/>
        <end position="179"/>
    </location>
</feature>
<reference evidence="3 4" key="1">
    <citation type="submission" date="2016-05" db="EMBL/GenBank/DDBJ databases">
        <title>Genomic and physiological characterization of Planctopirus sp. isolated from fresh water lake.</title>
        <authorList>
            <person name="Subhash Y."/>
            <person name="Ramana C."/>
        </authorList>
    </citation>
    <scope>NUCLEOTIDE SEQUENCE [LARGE SCALE GENOMIC DNA]</scope>
    <source>
        <strain evidence="3 4">JC280</strain>
    </source>
</reference>
<feature type="region of interest" description="Disordered" evidence="1">
    <location>
        <begin position="398"/>
        <end position="460"/>
    </location>
</feature>
<feature type="region of interest" description="Disordered" evidence="1">
    <location>
        <begin position="58"/>
        <end position="90"/>
    </location>
</feature>